<dbReference type="GO" id="GO:0019073">
    <property type="term" value="P:viral DNA genome packaging"/>
    <property type="evidence" value="ECO:0007669"/>
    <property type="project" value="InterPro"/>
</dbReference>
<protein>
    <submittedName>
        <fullName evidence="10">Transport protein</fullName>
    </submittedName>
</protein>
<keyword evidence="6" id="KW-0067">ATP-binding</keyword>
<evidence type="ECO:0000256" key="5">
    <source>
        <dbReference type="ARBA" id="ARBA00022833"/>
    </source>
</evidence>
<evidence type="ECO:0000256" key="2">
    <source>
        <dbReference type="ARBA" id="ARBA00022723"/>
    </source>
</evidence>
<dbReference type="GO" id="GO:0008270">
    <property type="term" value="F:zinc ion binding"/>
    <property type="evidence" value="ECO:0007669"/>
    <property type="project" value="UniProtKB-KW"/>
</dbReference>
<sequence length="652" mass="73977">MSKEVAVLYAQIYGLCMDLSLVPYMDPSSLNLRSISNNYHKLCQIQKIIGGQLLENNTQTPCALTLELEHLLCNAVELCKSVLSHENTYDHVLCSKQCVLDVSCLACFYGGDTVDIPLDTINKIDMLFKKLNVTFYCTSFHQTLPLLRNVFAQLGKFRGVSPIPSPGIYDICQPCIQCLQQVEYLPNQGLSKDTLLRKTICNHVFPMVPPEPIDFAQVEESPCAVSKPLEHDKAVLARPQAMVEYNVFSEPTSDVLQLSNLLYWTSCEQLTTSSNIHCSNLSNIYTRENKLLNASKQVGSLCHRSLRKYTPSPFELLFTGGLVTEHSKIVAALKDDCTSSFLKKTNYADSLKHKNEMFASLQSLLTGSQPSQKLTQENAPQQKNPEKGFAYDAHKRKEAYFKKLADEGLKRLTNSLDTNIGNLEKLLGIRIWGQSVYAELAKLLNHFLIRKFLVQNATSTDWTVEEAREKSQFIKSILYGHSINREHIQSLGSVYYKLLNGPLIKERGLFKLPINILLAQSLDAAEVLPHQKIAMCFDVTNLKSPKDWIDVQFNQFYNFLPNTHLAGVQEQAWRYIRELVLSVTVYNVIWEKSLSICSPSDFQDIKDFEARSVDLDTVCLTFEASCPLILISKNQLRVFKDIYTMLNYHLYI</sequence>
<dbReference type="EMBL" id="MN913974">
    <property type="protein sequence ID" value="QJQ80273.1"/>
    <property type="molecule type" value="Genomic_DNA"/>
</dbReference>
<organism evidence="10">
    <name type="scientific">Murine herpesvirus</name>
    <dbReference type="NCBI Taxonomy" id="1431748"/>
    <lineage>
        <taxon>Viruses</taxon>
        <taxon>Duplodnaviria</taxon>
        <taxon>Heunggongvirae</taxon>
        <taxon>Peploviricota</taxon>
        <taxon>Herviviricetes</taxon>
        <taxon>Herpesvirales</taxon>
        <taxon>Orthoherpesviridae</taxon>
        <taxon>Betaherpesvirinae</taxon>
        <taxon>Muromegalovirus</taxon>
    </lineage>
</organism>
<keyword evidence="8" id="KW-0231">Viral genome packaging</keyword>
<evidence type="ECO:0000313" key="10">
    <source>
        <dbReference type="EMBL" id="QJQ80273.1"/>
    </source>
</evidence>
<dbReference type="GO" id="GO:0005524">
    <property type="term" value="F:ATP binding"/>
    <property type="evidence" value="ECO:0007669"/>
    <property type="project" value="UniProtKB-KW"/>
</dbReference>
<keyword evidence="7" id="KW-0426">Late protein</keyword>
<name>A0A6M4EGA6_9BETA</name>
<evidence type="ECO:0000256" key="7">
    <source>
        <dbReference type="ARBA" id="ARBA00022921"/>
    </source>
</evidence>
<evidence type="ECO:0000313" key="9">
    <source>
        <dbReference type="EMBL" id="QJQ80201.1"/>
    </source>
</evidence>
<evidence type="ECO:0000256" key="6">
    <source>
        <dbReference type="ARBA" id="ARBA00022840"/>
    </source>
</evidence>
<keyword evidence="4" id="KW-0863">Zinc-finger</keyword>
<evidence type="ECO:0000256" key="4">
    <source>
        <dbReference type="ARBA" id="ARBA00022771"/>
    </source>
</evidence>
<dbReference type="Pfam" id="PF01366">
    <property type="entry name" value="PRTP"/>
    <property type="match status" value="1"/>
</dbReference>
<gene>
    <name evidence="10" type="primary">GAMMAHV.ORF7</name>
</gene>
<keyword evidence="3" id="KW-0547">Nucleotide-binding</keyword>
<evidence type="ECO:0000256" key="1">
    <source>
        <dbReference type="ARBA" id="ARBA00022612"/>
    </source>
</evidence>
<keyword evidence="1" id="KW-1188">Viral release from host cell</keyword>
<proteinExistence type="predicted"/>
<keyword evidence="2" id="KW-0479">Metal-binding</keyword>
<dbReference type="InterPro" id="IPR000501">
    <property type="entry name" value="UL28/UL56"/>
</dbReference>
<dbReference type="EMBL" id="MN913973">
    <property type="protein sequence ID" value="QJQ80201.1"/>
    <property type="molecule type" value="Genomic_DNA"/>
</dbReference>
<evidence type="ECO:0000256" key="3">
    <source>
        <dbReference type="ARBA" id="ARBA00022741"/>
    </source>
</evidence>
<reference evidence="10" key="1">
    <citation type="submission" date="2020-01" db="EMBL/GenBank/DDBJ databases">
        <authorList>
            <person name="Rezuchova I."/>
            <person name="Hyblova M."/>
            <person name="Kudelova M."/>
            <person name="Bohmer M."/>
            <person name="Budis J."/>
            <person name="Szemes T."/>
        </authorList>
    </citation>
    <scope>NUCLEOTIDE SEQUENCE</scope>
    <source>
        <strain evidence="10">4556</strain>
        <strain evidence="9">72</strain>
    </source>
</reference>
<evidence type="ECO:0000256" key="8">
    <source>
        <dbReference type="ARBA" id="ARBA00023219"/>
    </source>
</evidence>
<accession>A0A6M4EGA6</accession>
<keyword evidence="5" id="KW-0862">Zinc</keyword>